<evidence type="ECO:0000313" key="1">
    <source>
        <dbReference type="EMBL" id="KAJ4251832.1"/>
    </source>
</evidence>
<dbReference type="OrthoDB" id="5087969at2759"/>
<gene>
    <name evidence="1" type="ORF">NW762_011129</name>
</gene>
<dbReference type="Proteomes" id="UP001152049">
    <property type="component" value="Unassembled WGS sequence"/>
</dbReference>
<evidence type="ECO:0000313" key="2">
    <source>
        <dbReference type="Proteomes" id="UP001152049"/>
    </source>
</evidence>
<keyword evidence="2" id="KW-1185">Reference proteome</keyword>
<reference evidence="1" key="1">
    <citation type="submission" date="2022-09" db="EMBL/GenBank/DDBJ databases">
        <title>Fusarium specimens isolated from Avocado Roots.</title>
        <authorList>
            <person name="Stajich J."/>
            <person name="Roper C."/>
            <person name="Heimlech-Rivalta G."/>
        </authorList>
    </citation>
    <scope>NUCLEOTIDE SEQUENCE</scope>
    <source>
        <strain evidence="1">CF00136</strain>
    </source>
</reference>
<accession>A0A9W8RTJ3</accession>
<comment type="caution">
    <text evidence="1">The sequence shown here is derived from an EMBL/GenBank/DDBJ whole genome shotgun (WGS) entry which is preliminary data.</text>
</comment>
<sequence>MRDEKGFYKGLLDEAGIEKDWVEWAEQDMEKDICHGNDYEMHNNWLKHIENESKIEISNPKEVLDEAIPSTDELITVAVVTFADMWIGRSDADLADIVMSYYRSACHLYDT</sequence>
<protein>
    <submittedName>
        <fullName evidence="1">Uncharacterized protein</fullName>
    </submittedName>
</protein>
<dbReference type="AlphaFoldDB" id="A0A9W8RTJ3"/>
<organism evidence="1 2">
    <name type="scientific">Fusarium torreyae</name>
    <dbReference type="NCBI Taxonomy" id="1237075"/>
    <lineage>
        <taxon>Eukaryota</taxon>
        <taxon>Fungi</taxon>
        <taxon>Dikarya</taxon>
        <taxon>Ascomycota</taxon>
        <taxon>Pezizomycotina</taxon>
        <taxon>Sordariomycetes</taxon>
        <taxon>Hypocreomycetidae</taxon>
        <taxon>Hypocreales</taxon>
        <taxon>Nectriaceae</taxon>
        <taxon>Fusarium</taxon>
    </lineage>
</organism>
<proteinExistence type="predicted"/>
<name>A0A9W8RTJ3_9HYPO</name>
<dbReference type="EMBL" id="JAOQAZ010000027">
    <property type="protein sequence ID" value="KAJ4251832.1"/>
    <property type="molecule type" value="Genomic_DNA"/>
</dbReference>